<dbReference type="Gene3D" id="1.10.10.10">
    <property type="entry name" value="Winged helix-like DNA-binding domain superfamily/Winged helix DNA-binding domain"/>
    <property type="match status" value="1"/>
</dbReference>
<feature type="domain" description="3H" evidence="2">
    <location>
        <begin position="79"/>
        <end position="175"/>
    </location>
</feature>
<dbReference type="SUPFAM" id="SSF46785">
    <property type="entry name" value="Winged helix' DNA-binding domain"/>
    <property type="match status" value="1"/>
</dbReference>
<dbReference type="InterPro" id="IPR036390">
    <property type="entry name" value="WH_DNA-bd_sf"/>
</dbReference>
<dbReference type="RefSeq" id="WP_263071497.1">
    <property type="nucleotide sequence ID" value="NZ_JAOUSF010000001.1"/>
</dbReference>
<feature type="binding site" evidence="1">
    <location>
        <position position="83"/>
    </location>
    <ligand>
        <name>Ni(2+)</name>
        <dbReference type="ChEBI" id="CHEBI:49786"/>
    </ligand>
</feature>
<protein>
    <submittedName>
        <fullName evidence="4">Transcription repressor NadR</fullName>
    </submittedName>
</protein>
<dbReference type="InterPro" id="IPR035922">
    <property type="entry name" value="3H_dom_sf"/>
</dbReference>
<keyword evidence="1" id="KW-0533">Nickel</keyword>
<feature type="binding site" evidence="1">
    <location>
        <position position="91"/>
    </location>
    <ligand>
        <name>Ni(2+)</name>
        <dbReference type="ChEBI" id="CHEBI:49786"/>
    </ligand>
</feature>
<keyword evidence="1" id="KW-0479">Metal-binding</keyword>
<dbReference type="PANTHER" id="PTHR40068">
    <property type="entry name" value="TRANSCRIPTION REPRESSOR NIAR-RELATED"/>
    <property type="match status" value="1"/>
</dbReference>
<name>A0AAE3IPU6_9BACI</name>
<dbReference type="EMBL" id="JAOUSF010000001">
    <property type="protein sequence ID" value="MCU9612365.1"/>
    <property type="molecule type" value="Genomic_DNA"/>
</dbReference>
<comment type="caution">
    <text evidence="4">The sequence shown here is derived from an EMBL/GenBank/DDBJ whole genome shotgun (WGS) entry which is preliminary data.</text>
</comment>
<dbReference type="Proteomes" id="UP001209318">
    <property type="component" value="Unassembled WGS sequence"/>
</dbReference>
<dbReference type="InterPro" id="IPR026043">
    <property type="entry name" value="NadR"/>
</dbReference>
<feature type="binding site" evidence="1">
    <location>
        <position position="150"/>
    </location>
    <ligand>
        <name>Ni(2+)</name>
        <dbReference type="ChEBI" id="CHEBI:49786"/>
    </ligand>
</feature>
<keyword evidence="5" id="KW-1185">Reference proteome</keyword>
<sequence length="182" mass="20394">MKAEKMSTIDRQNLIISTLKKAKTPITGSEFAKITNVSRQVIVQDISILKAKNEPIVATSQGYIYLNEEAGKELETMVIVCQHSPEQTQEELYRIVDHGVSVKDVIVEHPVYGDLTASIRVSNRKEVDQFIQKIHETNSSYLLTLTDHLHLHTLEADSREKLLAACKDLLAAGILVSNDEKL</sequence>
<dbReference type="Pfam" id="PF08279">
    <property type="entry name" value="HTH_11"/>
    <property type="match status" value="1"/>
</dbReference>
<dbReference type="AlphaFoldDB" id="A0AAE3IPU6"/>
<evidence type="ECO:0000313" key="5">
    <source>
        <dbReference type="Proteomes" id="UP001209318"/>
    </source>
</evidence>
<feature type="domain" description="Helix-turn-helix type 11" evidence="3">
    <location>
        <begin position="11"/>
        <end position="64"/>
    </location>
</feature>
<evidence type="ECO:0000259" key="3">
    <source>
        <dbReference type="Pfam" id="PF08279"/>
    </source>
</evidence>
<dbReference type="GO" id="GO:0046872">
    <property type="term" value="F:metal ion binding"/>
    <property type="evidence" value="ECO:0007669"/>
    <property type="project" value="UniProtKB-KW"/>
</dbReference>
<gene>
    <name evidence="4" type="ORF">OEV98_02160</name>
</gene>
<dbReference type="Gene3D" id="3.30.1340.20">
    <property type="entry name" value="3H domain"/>
    <property type="match status" value="1"/>
</dbReference>
<proteinExistence type="predicted"/>
<dbReference type="InterPro" id="IPR013196">
    <property type="entry name" value="HTH_11"/>
</dbReference>
<feature type="binding site" evidence="1">
    <location>
        <position position="152"/>
    </location>
    <ligand>
        <name>Ni(2+)</name>
        <dbReference type="ChEBI" id="CHEBI:49786"/>
    </ligand>
</feature>
<dbReference type="InterPro" id="IPR036388">
    <property type="entry name" value="WH-like_DNA-bd_sf"/>
</dbReference>
<evidence type="ECO:0000256" key="1">
    <source>
        <dbReference type="PIRSR" id="PIRSR037847-1"/>
    </source>
</evidence>
<accession>A0AAE3IPU6</accession>
<evidence type="ECO:0000259" key="2">
    <source>
        <dbReference type="Pfam" id="PF02829"/>
    </source>
</evidence>
<dbReference type="SUPFAM" id="SSF75500">
    <property type="entry name" value="Putative transcriptional regulator TM1602, C-terminal domain"/>
    <property type="match status" value="1"/>
</dbReference>
<dbReference type="PIRSF" id="PIRSF037847">
    <property type="entry name" value="NiaR"/>
    <property type="match status" value="1"/>
</dbReference>
<dbReference type="InterPro" id="IPR004173">
    <property type="entry name" value="3H_domain"/>
</dbReference>
<organism evidence="4 5">
    <name type="scientific">Perspicuibacillus lycopersici</name>
    <dbReference type="NCBI Taxonomy" id="1325689"/>
    <lineage>
        <taxon>Bacteria</taxon>
        <taxon>Bacillati</taxon>
        <taxon>Bacillota</taxon>
        <taxon>Bacilli</taxon>
        <taxon>Bacillales</taxon>
        <taxon>Bacillaceae</taxon>
        <taxon>Perspicuibacillus</taxon>
    </lineage>
</organism>
<dbReference type="Pfam" id="PF02829">
    <property type="entry name" value="3H"/>
    <property type="match status" value="1"/>
</dbReference>
<dbReference type="PANTHER" id="PTHR40068:SF1">
    <property type="entry name" value="TRANSCRIPTION REPRESSOR NIAR-RELATED"/>
    <property type="match status" value="1"/>
</dbReference>
<reference evidence="4" key="1">
    <citation type="submission" date="2022-10" db="EMBL/GenBank/DDBJ databases">
        <title>Description of Fervidibacillus gen. nov. in the family Fervidibacillaceae fam. nov. with two species, Fervidibacillus albus sp. nov., and Fervidibacillus halotolerans sp. nov., isolated from tidal flat sediments.</title>
        <authorList>
            <person name="Kwon K.K."/>
            <person name="Yang S.-H."/>
        </authorList>
    </citation>
    <scope>NUCLEOTIDE SEQUENCE</scope>
    <source>
        <strain evidence="4">JCM 19140</strain>
    </source>
</reference>
<evidence type="ECO:0000313" key="4">
    <source>
        <dbReference type="EMBL" id="MCU9612365.1"/>
    </source>
</evidence>